<feature type="transmembrane region" description="Helical" evidence="7">
    <location>
        <begin position="151"/>
        <end position="169"/>
    </location>
</feature>
<dbReference type="GO" id="GO:0005886">
    <property type="term" value="C:plasma membrane"/>
    <property type="evidence" value="ECO:0007669"/>
    <property type="project" value="UniProtKB-SubCell"/>
</dbReference>
<dbReference type="EMBL" id="JAMQGP010000001">
    <property type="protein sequence ID" value="MCM2678663.1"/>
    <property type="molecule type" value="Genomic_DNA"/>
</dbReference>
<organism evidence="9 10">
    <name type="scientific">Echinimonas agarilytica</name>
    <dbReference type="NCBI Taxonomy" id="1215918"/>
    <lineage>
        <taxon>Bacteria</taxon>
        <taxon>Pseudomonadati</taxon>
        <taxon>Pseudomonadota</taxon>
        <taxon>Gammaproteobacteria</taxon>
        <taxon>Alteromonadales</taxon>
        <taxon>Echinimonadaceae</taxon>
        <taxon>Echinimonas</taxon>
    </lineage>
</organism>
<feature type="domain" description="Glycine transporter" evidence="8">
    <location>
        <begin position="94"/>
        <end position="166"/>
    </location>
</feature>
<evidence type="ECO:0000313" key="10">
    <source>
        <dbReference type="Proteomes" id="UP001165393"/>
    </source>
</evidence>
<keyword evidence="5 7" id="KW-1133">Transmembrane helix</keyword>
<protein>
    <submittedName>
        <fullName evidence="9">Trimeric intracellular cation channel family protein</fullName>
    </submittedName>
</protein>
<evidence type="ECO:0000259" key="8">
    <source>
        <dbReference type="Pfam" id="PF03458"/>
    </source>
</evidence>
<evidence type="ECO:0000256" key="7">
    <source>
        <dbReference type="SAM" id="Phobius"/>
    </source>
</evidence>
<dbReference type="Proteomes" id="UP001165393">
    <property type="component" value="Unassembled WGS sequence"/>
</dbReference>
<comment type="caution">
    <text evidence="9">The sequence shown here is derived from an EMBL/GenBank/DDBJ whole genome shotgun (WGS) entry which is preliminary data.</text>
</comment>
<evidence type="ECO:0000256" key="6">
    <source>
        <dbReference type="ARBA" id="ARBA00023136"/>
    </source>
</evidence>
<comment type="subcellular location">
    <subcellularLocation>
        <location evidence="1">Cell membrane</location>
        <topology evidence="1">Multi-pass membrane protein</topology>
    </subcellularLocation>
</comment>
<evidence type="ECO:0000256" key="3">
    <source>
        <dbReference type="ARBA" id="ARBA00022475"/>
    </source>
</evidence>
<dbReference type="PANTHER" id="PTHR30506">
    <property type="entry name" value="INNER MEMBRANE PROTEIN"/>
    <property type="match status" value="1"/>
</dbReference>
<feature type="transmembrane region" description="Helical" evidence="7">
    <location>
        <begin position="175"/>
        <end position="194"/>
    </location>
</feature>
<feature type="transmembrane region" description="Helical" evidence="7">
    <location>
        <begin position="120"/>
        <end position="139"/>
    </location>
</feature>
<evidence type="ECO:0000313" key="9">
    <source>
        <dbReference type="EMBL" id="MCM2678663.1"/>
    </source>
</evidence>
<reference evidence="9 10" key="1">
    <citation type="journal article" date="2013" name="Antonie Van Leeuwenhoek">
        <title>Echinimonas agarilytica gen. nov., sp. nov., a new gammaproteobacterium isolated from the sea urchin Strongylocentrotus intermedius.</title>
        <authorList>
            <person name="Nedashkovskaya O.I."/>
            <person name="Stenkova A.M."/>
            <person name="Zhukova N.V."/>
            <person name="Van Trappen S."/>
            <person name="Lee J.S."/>
            <person name="Kim S.B."/>
        </authorList>
    </citation>
    <scope>NUCLEOTIDE SEQUENCE [LARGE SCALE GENOMIC DNA]</scope>
    <source>
        <strain evidence="9 10">KMM 6351</strain>
    </source>
</reference>
<evidence type="ECO:0000256" key="2">
    <source>
        <dbReference type="ARBA" id="ARBA00008193"/>
    </source>
</evidence>
<feature type="domain" description="Glycine transporter" evidence="8">
    <location>
        <begin position="10"/>
        <end position="81"/>
    </location>
</feature>
<feature type="transmembrane region" description="Helical" evidence="7">
    <location>
        <begin position="33"/>
        <end position="54"/>
    </location>
</feature>
<feature type="transmembrane region" description="Helical" evidence="7">
    <location>
        <begin position="66"/>
        <end position="84"/>
    </location>
</feature>
<dbReference type="PANTHER" id="PTHR30506:SF3">
    <property type="entry name" value="UPF0126 INNER MEMBRANE PROTEIN YADS-RELATED"/>
    <property type="match status" value="1"/>
</dbReference>
<keyword evidence="10" id="KW-1185">Reference proteome</keyword>
<proteinExistence type="inferred from homology"/>
<name>A0AA41W4M5_9GAMM</name>
<keyword evidence="3" id="KW-1003">Cell membrane</keyword>
<comment type="similarity">
    <text evidence="2">Belongs to the UPF0126 family.</text>
</comment>
<dbReference type="InterPro" id="IPR005115">
    <property type="entry name" value="Gly_transporter"/>
</dbReference>
<evidence type="ECO:0000256" key="1">
    <source>
        <dbReference type="ARBA" id="ARBA00004651"/>
    </source>
</evidence>
<evidence type="ECO:0000256" key="5">
    <source>
        <dbReference type="ARBA" id="ARBA00022989"/>
    </source>
</evidence>
<gene>
    <name evidence="9" type="ORF">NAF29_03125</name>
</gene>
<keyword evidence="4 7" id="KW-0812">Transmembrane</keyword>
<sequence length="204" mass="22286">MTLSDLIYSLDLFGVAVFAISGAMAARQKQMDPFGVLILAAVTAIGGGTLRDVLLGFDVFWISNNTYLYVILVSALLTMLWPLARAWQYRVLTLADAFGLALFTIMGMERAMQAEVSSLVAIVMGVMTGVAGGMIRDILSGQIPLILRREIYATASLMGALTYSALSYYSLDQRYAMLIAMVVILTIRLTAIRWQLALPNLSSR</sequence>
<feature type="transmembrane region" description="Helical" evidence="7">
    <location>
        <begin position="6"/>
        <end position="26"/>
    </location>
</feature>
<dbReference type="AlphaFoldDB" id="A0AA41W4M5"/>
<evidence type="ECO:0000256" key="4">
    <source>
        <dbReference type="ARBA" id="ARBA00022692"/>
    </source>
</evidence>
<dbReference type="Pfam" id="PF03458">
    <property type="entry name" value="Gly_transporter"/>
    <property type="match status" value="2"/>
</dbReference>
<keyword evidence="6 7" id="KW-0472">Membrane</keyword>
<accession>A0AA41W4M5</accession>